<dbReference type="InterPro" id="IPR039935">
    <property type="entry name" value="YML079W-like"/>
</dbReference>
<dbReference type="Pfam" id="PF06172">
    <property type="entry name" value="Cupin_5"/>
    <property type="match status" value="1"/>
</dbReference>
<dbReference type="PANTHER" id="PTHR33387:SF3">
    <property type="entry name" value="DUF985 DOMAIN-CONTAINING PROTEIN"/>
    <property type="match status" value="1"/>
</dbReference>
<dbReference type="SUPFAM" id="SSF51182">
    <property type="entry name" value="RmlC-like cupins"/>
    <property type="match status" value="1"/>
</dbReference>
<feature type="domain" description="DUF985" evidence="1">
    <location>
        <begin position="4"/>
        <end position="146"/>
    </location>
</feature>
<organism evidence="2 3">
    <name type="scientific">Alicyclobacillus fastidiosus</name>
    <dbReference type="NCBI Taxonomy" id="392011"/>
    <lineage>
        <taxon>Bacteria</taxon>
        <taxon>Bacillati</taxon>
        <taxon>Bacillota</taxon>
        <taxon>Bacilli</taxon>
        <taxon>Bacillales</taxon>
        <taxon>Alicyclobacillaceae</taxon>
        <taxon>Alicyclobacillus</taxon>
    </lineage>
</organism>
<comment type="caution">
    <text evidence="2">The sequence shown here is derived from an EMBL/GenBank/DDBJ whole genome shotgun (WGS) entry which is preliminary data.</text>
</comment>
<name>A0ABV5AD87_9BACL</name>
<dbReference type="CDD" id="cd06121">
    <property type="entry name" value="cupin_YML079wp"/>
    <property type="match status" value="1"/>
</dbReference>
<dbReference type="Proteomes" id="UP001579974">
    <property type="component" value="Unassembled WGS sequence"/>
</dbReference>
<sequence length="168" mass="19070">MNAQAWIQQLDLTPHPEGGHYRELYHSGIFMEDPAVQAQYGGLRETATSIYFLLETTDVSRFHRLKSDEIWYFHAGSPLTVHVISPDGAYSTHKIGLDVNQGQSLQVLIPRNHIFGATVDNDEDGAYAVVSCMVTPGFDFADFELFEREALMSKYPEHREIIQRLTKP</sequence>
<dbReference type="EMBL" id="JBDXSU010000005">
    <property type="protein sequence ID" value="MFB5190229.1"/>
    <property type="molecule type" value="Genomic_DNA"/>
</dbReference>
<dbReference type="InterPro" id="IPR014710">
    <property type="entry name" value="RmlC-like_jellyroll"/>
</dbReference>
<evidence type="ECO:0000313" key="2">
    <source>
        <dbReference type="EMBL" id="MFB5190229.1"/>
    </source>
</evidence>
<dbReference type="PANTHER" id="PTHR33387">
    <property type="entry name" value="RMLC-LIKE JELLY ROLL FOLD PROTEIN"/>
    <property type="match status" value="1"/>
</dbReference>
<evidence type="ECO:0000259" key="1">
    <source>
        <dbReference type="Pfam" id="PF06172"/>
    </source>
</evidence>
<evidence type="ECO:0000313" key="3">
    <source>
        <dbReference type="Proteomes" id="UP001579974"/>
    </source>
</evidence>
<keyword evidence="3" id="KW-1185">Reference proteome</keyword>
<proteinExistence type="predicted"/>
<dbReference type="Gene3D" id="2.60.120.10">
    <property type="entry name" value="Jelly Rolls"/>
    <property type="match status" value="1"/>
</dbReference>
<dbReference type="InterPro" id="IPR009327">
    <property type="entry name" value="Cupin_DUF985"/>
</dbReference>
<reference evidence="2 3" key="1">
    <citation type="journal article" date="2024" name="Int. J. Mol. Sci.">
        <title>Exploration of Alicyclobacillus spp. Genome in Search of Antibiotic Resistance.</title>
        <authorList>
            <person name="Bucka-Kolendo J."/>
            <person name="Kiousi D.E."/>
            <person name="Dekowska A."/>
            <person name="Mikolajczuk-Szczyrba A."/>
            <person name="Karadedos D.M."/>
            <person name="Michael P."/>
            <person name="Galanis A."/>
            <person name="Sokolowska B."/>
        </authorList>
    </citation>
    <scope>NUCLEOTIDE SEQUENCE [LARGE SCALE GENOMIC DNA]</scope>
    <source>
        <strain evidence="2 3">KKP 3000</strain>
    </source>
</reference>
<accession>A0ABV5AD87</accession>
<dbReference type="InterPro" id="IPR011051">
    <property type="entry name" value="RmlC_Cupin_sf"/>
</dbReference>
<gene>
    <name evidence="2" type="ORF">KKP3000_003674</name>
</gene>
<dbReference type="RefSeq" id="WP_275473716.1">
    <property type="nucleotide sequence ID" value="NZ_CP162940.1"/>
</dbReference>
<protein>
    <submittedName>
        <fullName evidence="2">Cupin domain-containing protein</fullName>
    </submittedName>
</protein>